<keyword evidence="1 2" id="KW-0808">Transferase</keyword>
<accession>A0ABT2PZA0</accession>
<organism evidence="3 4">
    <name type="scientific">Paracholeplasma vituli</name>
    <dbReference type="NCBI Taxonomy" id="69473"/>
    <lineage>
        <taxon>Bacteria</taxon>
        <taxon>Bacillati</taxon>
        <taxon>Mycoplasmatota</taxon>
        <taxon>Mollicutes</taxon>
        <taxon>Acholeplasmatales</taxon>
        <taxon>Acholeplasmataceae</taxon>
        <taxon>Paracholeplasma</taxon>
    </lineage>
</organism>
<keyword evidence="4" id="KW-1185">Reference proteome</keyword>
<feature type="binding site" evidence="2">
    <location>
        <position position="37"/>
    </location>
    <ligand>
        <name>substrate</name>
    </ligand>
</feature>
<dbReference type="GO" id="GO:0016740">
    <property type="term" value="F:transferase activity"/>
    <property type="evidence" value="ECO:0007669"/>
    <property type="project" value="UniProtKB-KW"/>
</dbReference>
<protein>
    <recommendedName>
        <fullName evidence="2">Isoprenyl transferase</fullName>
        <ecNumber evidence="2">2.5.1.-</ecNumber>
    </recommendedName>
</protein>
<feature type="binding site" evidence="2">
    <location>
        <position position="199"/>
    </location>
    <ligand>
        <name>Mg(2+)</name>
        <dbReference type="ChEBI" id="CHEBI:18420"/>
    </ligand>
</feature>
<dbReference type="Gene3D" id="3.40.1180.10">
    <property type="entry name" value="Decaprenyl diphosphate synthase-like"/>
    <property type="match status" value="1"/>
</dbReference>
<dbReference type="CDD" id="cd00475">
    <property type="entry name" value="Cis_IPPS"/>
    <property type="match status" value="1"/>
</dbReference>
<evidence type="ECO:0000313" key="4">
    <source>
        <dbReference type="Proteomes" id="UP001209076"/>
    </source>
</evidence>
<feature type="binding site" evidence="2">
    <location>
        <position position="69"/>
    </location>
    <ligand>
        <name>substrate</name>
    </ligand>
</feature>
<evidence type="ECO:0000256" key="1">
    <source>
        <dbReference type="ARBA" id="ARBA00022679"/>
    </source>
</evidence>
<dbReference type="HAMAP" id="MF_01139">
    <property type="entry name" value="ISPT"/>
    <property type="match status" value="1"/>
</dbReference>
<dbReference type="Pfam" id="PF01255">
    <property type="entry name" value="Prenyltransf"/>
    <property type="match status" value="1"/>
</dbReference>
<comment type="caution">
    <text evidence="3">The sequence shown here is derived from an EMBL/GenBank/DDBJ whole genome shotgun (WGS) entry which is preliminary data.</text>
</comment>
<feature type="binding site" evidence="2">
    <location>
        <position position="25"/>
    </location>
    <ligand>
        <name>substrate</name>
    </ligand>
</feature>
<gene>
    <name evidence="3" type="primary">uppS</name>
    <name evidence="3" type="ORF">N7603_08415</name>
</gene>
<sequence>MNINKLKQREIPKHVAIILDGNGRWAKRRGLPRTYGHYQGGLNIGRVAEYANELGIETLTVYAFSTENWNRPQEEVNYLMTTPIKEFEKYKSKILNSNIRVKHVGRRQELSKELLDIIDLLERETDSHTGTTIQIAFNYGSYDELLTAYQTMMKAGIKTPTKEDVFGHLMVKQPVDLLIRTSGEQRLSNYLLWQLSYAELYFTKTAWPAFNKKALWKAIAHYQKRDRRFGGLKK</sequence>
<feature type="binding site" evidence="2">
    <location>
        <begin position="21"/>
        <end position="24"/>
    </location>
    <ligand>
        <name>substrate</name>
    </ligand>
</feature>
<keyword evidence="2" id="KW-0460">Magnesium</keyword>
<name>A0ABT2PZA0_9MOLU</name>
<comment type="similarity">
    <text evidence="2">Belongs to the UPP synthase family.</text>
</comment>
<dbReference type="SUPFAM" id="SSF64005">
    <property type="entry name" value="Undecaprenyl diphosphate synthase"/>
    <property type="match status" value="1"/>
</dbReference>
<feature type="binding site" evidence="2">
    <location>
        <begin position="186"/>
        <end position="188"/>
    </location>
    <ligand>
        <name>substrate</name>
    </ligand>
</feature>
<dbReference type="NCBIfam" id="TIGR00055">
    <property type="entry name" value="uppS"/>
    <property type="match status" value="1"/>
</dbReference>
<dbReference type="PANTHER" id="PTHR10291">
    <property type="entry name" value="DEHYDRODOLICHYL DIPHOSPHATE SYNTHASE FAMILY MEMBER"/>
    <property type="match status" value="1"/>
</dbReference>
<comment type="cofactor">
    <cofactor evidence="2">
        <name>Mg(2+)</name>
        <dbReference type="ChEBI" id="CHEBI:18420"/>
    </cofactor>
    <text evidence="2">Binds 2 magnesium ions per subunit.</text>
</comment>
<dbReference type="PROSITE" id="PS01066">
    <property type="entry name" value="UPP_SYNTHASE"/>
    <property type="match status" value="1"/>
</dbReference>
<keyword evidence="2" id="KW-0479">Metal-binding</keyword>
<feature type="binding site" evidence="2">
    <location>
        <position position="33"/>
    </location>
    <ligand>
        <name>substrate</name>
    </ligand>
</feature>
<comment type="function">
    <text evidence="2">Catalyzes the condensation of isopentenyl diphosphate (IPP) with allylic pyrophosphates generating different type of terpenoids.</text>
</comment>
<comment type="subunit">
    <text evidence="2">Homodimer.</text>
</comment>
<feature type="binding site" evidence="2">
    <location>
        <position position="71"/>
    </location>
    <ligand>
        <name>substrate</name>
    </ligand>
</feature>
<evidence type="ECO:0000256" key="2">
    <source>
        <dbReference type="HAMAP-Rule" id="MF_01139"/>
    </source>
</evidence>
<feature type="binding site" evidence="2">
    <location>
        <position position="20"/>
    </location>
    <ligand>
        <name>Mg(2+)</name>
        <dbReference type="ChEBI" id="CHEBI:18420"/>
    </ligand>
</feature>
<feature type="binding site" evidence="2">
    <location>
        <begin position="65"/>
        <end position="67"/>
    </location>
    <ligand>
        <name>substrate</name>
    </ligand>
</feature>
<feature type="binding site" evidence="2">
    <location>
        <position position="180"/>
    </location>
    <ligand>
        <name>substrate</name>
    </ligand>
</feature>
<dbReference type="InterPro" id="IPR036424">
    <property type="entry name" value="UPP_synth-like_sf"/>
</dbReference>
<dbReference type="Proteomes" id="UP001209076">
    <property type="component" value="Unassembled WGS sequence"/>
</dbReference>
<dbReference type="EC" id="2.5.1.-" evidence="2"/>
<evidence type="ECO:0000313" key="3">
    <source>
        <dbReference type="EMBL" id="MCU0105679.1"/>
    </source>
</evidence>
<reference evidence="4" key="1">
    <citation type="submission" date="2023-07" db="EMBL/GenBank/DDBJ databases">
        <title>Novel Mycoplasma species identified in domestic and wild animals.</title>
        <authorList>
            <person name="Volokhov D.V."/>
            <person name="Furtak V.A."/>
            <person name="Zagorodnyaya T.A."/>
        </authorList>
    </citation>
    <scope>NUCLEOTIDE SEQUENCE [LARGE SCALE GENOMIC DNA]</scope>
    <source>
        <strain evidence="4">92-19</strain>
    </source>
</reference>
<proteinExistence type="inferred from homology"/>
<dbReference type="EMBL" id="JAOEGN010000022">
    <property type="protein sequence ID" value="MCU0105679.1"/>
    <property type="molecule type" value="Genomic_DNA"/>
</dbReference>
<dbReference type="RefSeq" id="WP_262096998.1">
    <property type="nucleotide sequence ID" value="NZ_JAOEGN010000022.1"/>
</dbReference>
<dbReference type="PANTHER" id="PTHR10291:SF0">
    <property type="entry name" value="DEHYDRODOLICHYL DIPHOSPHATE SYNTHASE 2"/>
    <property type="match status" value="1"/>
</dbReference>
<feature type="active site" evidence="2">
    <location>
        <position position="20"/>
    </location>
</feature>
<dbReference type="InterPro" id="IPR001441">
    <property type="entry name" value="UPP_synth-like"/>
</dbReference>
<dbReference type="InterPro" id="IPR018520">
    <property type="entry name" value="UPP_synth-like_CS"/>
</dbReference>
<feature type="active site" description="Proton acceptor" evidence="2">
    <location>
        <position position="68"/>
    </location>
</feature>